<evidence type="ECO:0000259" key="2">
    <source>
        <dbReference type="SMART" id="SM01368"/>
    </source>
</evidence>
<sequence>MATTPQRDVNNPRPGTKDHLITLFRGPMQGIEIRLEGMLREFFQHHRMDKENNTTNELEESCCLEATDCYYNILEHLSTREMANPGVSRLSDFLENDLVQRCLVACCLQIALKSHCLVSDFTLLLKVFKLDAYLFLKVTDILRLNPGKCMGVVKSIMQIHTRVLESLVWVRCSCLWKEISANGGYLPSYEQLISPTTFEGERTDLQPESDPQQDVMMEAAPSASADHQHSSSPLNRRKKKPFLHRFASMVYSVLKERLMELCSKLDISDGSRKMMWTCLVHSLVQHNSLMEDRHLDQLLISAVSIIAKVTKNKLNFEEIEKHYRPHGSESVCKDMLISEATLENLPSEMMDLENLRAALPTPEATPEEDKRGSLINFYLAYSKEMQGFADKFAPTYGGETPPMSPFPQQKKRSYRPFKGHNITISQLNKQEVSPLTPRMTYDFSKSPSECLRKINLMVNKRGRAISFDTEEGEEGPSSKQRCLDEGPVLQNLLRALVNDRAEGSHQLNSSECTLAVSQMGFNTSKGTAVVDRCEKPEVRPKTAASTQGGEEAVKKTGKGKDEENGVSS</sequence>
<protein>
    <submittedName>
        <fullName evidence="4">Uncharacterized protein</fullName>
    </submittedName>
</protein>
<dbReference type="SMART" id="SM01368">
    <property type="entry name" value="RB_A"/>
    <property type="match status" value="1"/>
</dbReference>
<dbReference type="PANTHER" id="PTHR13742:SF17">
    <property type="entry name" value="RE32990P-RELATED"/>
    <property type="match status" value="1"/>
</dbReference>
<reference evidence="4 5" key="1">
    <citation type="submission" date="2021-06" db="EMBL/GenBank/DDBJ databases">
        <authorList>
            <person name="Palmer J.M."/>
        </authorList>
    </citation>
    <scope>NUCLEOTIDE SEQUENCE [LARGE SCALE GENOMIC DNA]</scope>
    <source>
        <strain evidence="4 5">CL_MEX2019</strain>
        <tissue evidence="4">Muscle</tissue>
    </source>
</reference>
<dbReference type="InterPro" id="IPR036915">
    <property type="entry name" value="Cyclin-like_sf"/>
</dbReference>
<dbReference type="InterPro" id="IPR028309">
    <property type="entry name" value="RB_fam"/>
</dbReference>
<feature type="domain" description="Retinoblastoma-associated protein C-terminal" evidence="3">
    <location>
        <begin position="389"/>
        <end position="508"/>
    </location>
</feature>
<evidence type="ECO:0000313" key="4">
    <source>
        <dbReference type="EMBL" id="MED6269774.1"/>
    </source>
</evidence>
<dbReference type="Proteomes" id="UP001352852">
    <property type="component" value="Unassembled WGS sequence"/>
</dbReference>
<dbReference type="Pfam" id="PF01857">
    <property type="entry name" value="RB_B"/>
    <property type="match status" value="1"/>
</dbReference>
<accession>A0ABU7D6J3</accession>
<dbReference type="Gene3D" id="1.10.472.10">
    <property type="entry name" value="Cyclin-like"/>
    <property type="match status" value="2"/>
</dbReference>
<dbReference type="InterPro" id="IPR015030">
    <property type="entry name" value="RB_C"/>
</dbReference>
<gene>
    <name evidence="4" type="ORF">CHARACLAT_003066</name>
</gene>
<dbReference type="InterPro" id="IPR002719">
    <property type="entry name" value="RB_B"/>
</dbReference>
<dbReference type="PANTHER" id="PTHR13742">
    <property type="entry name" value="RETINOBLASTOMA-ASSOCIATED PROTEIN RB -RELATED"/>
    <property type="match status" value="1"/>
</dbReference>
<evidence type="ECO:0000259" key="3">
    <source>
        <dbReference type="SMART" id="SM01369"/>
    </source>
</evidence>
<feature type="domain" description="Retinoblastoma-associated protein A-box" evidence="2">
    <location>
        <begin position="4"/>
        <end position="179"/>
    </location>
</feature>
<evidence type="ECO:0000256" key="1">
    <source>
        <dbReference type="SAM" id="MobiDB-lite"/>
    </source>
</evidence>
<dbReference type="SMART" id="SM01369">
    <property type="entry name" value="Rb_C"/>
    <property type="match status" value="1"/>
</dbReference>
<dbReference type="SUPFAM" id="SSF47954">
    <property type="entry name" value="Cyclin-like"/>
    <property type="match status" value="2"/>
</dbReference>
<dbReference type="Pfam" id="PF01858">
    <property type="entry name" value="RB_A"/>
    <property type="match status" value="1"/>
</dbReference>
<feature type="compositionally biased region" description="Basic and acidic residues" evidence="1">
    <location>
        <begin position="551"/>
        <end position="568"/>
    </location>
</feature>
<dbReference type="EMBL" id="JAHUTJ010016526">
    <property type="protein sequence ID" value="MED6269774.1"/>
    <property type="molecule type" value="Genomic_DNA"/>
</dbReference>
<evidence type="ECO:0000313" key="5">
    <source>
        <dbReference type="Proteomes" id="UP001352852"/>
    </source>
</evidence>
<dbReference type="InterPro" id="IPR002720">
    <property type="entry name" value="RB_A"/>
</dbReference>
<comment type="caution">
    <text evidence="4">The sequence shown here is derived from an EMBL/GenBank/DDBJ whole genome shotgun (WGS) entry which is preliminary data.</text>
</comment>
<proteinExistence type="predicted"/>
<keyword evidence="5" id="KW-1185">Reference proteome</keyword>
<name>A0ABU7D6J3_9TELE</name>
<feature type="region of interest" description="Disordered" evidence="1">
    <location>
        <begin position="532"/>
        <end position="568"/>
    </location>
</feature>
<organism evidence="4 5">
    <name type="scientific">Characodon lateralis</name>
    <dbReference type="NCBI Taxonomy" id="208331"/>
    <lineage>
        <taxon>Eukaryota</taxon>
        <taxon>Metazoa</taxon>
        <taxon>Chordata</taxon>
        <taxon>Craniata</taxon>
        <taxon>Vertebrata</taxon>
        <taxon>Euteleostomi</taxon>
        <taxon>Actinopterygii</taxon>
        <taxon>Neopterygii</taxon>
        <taxon>Teleostei</taxon>
        <taxon>Neoteleostei</taxon>
        <taxon>Acanthomorphata</taxon>
        <taxon>Ovalentaria</taxon>
        <taxon>Atherinomorphae</taxon>
        <taxon>Cyprinodontiformes</taxon>
        <taxon>Goodeidae</taxon>
        <taxon>Characodon</taxon>
    </lineage>
</organism>